<keyword evidence="6" id="KW-0732">Signal</keyword>
<dbReference type="PANTHER" id="PTHR30329">
    <property type="entry name" value="STATOR ELEMENT OF FLAGELLAR MOTOR COMPLEX"/>
    <property type="match status" value="1"/>
</dbReference>
<dbReference type="SMART" id="SM00028">
    <property type="entry name" value="TPR"/>
    <property type="match status" value="3"/>
</dbReference>
<evidence type="ECO:0000256" key="6">
    <source>
        <dbReference type="SAM" id="SignalP"/>
    </source>
</evidence>
<feature type="chain" id="PRO_5013175094" description="OmpA-like domain-containing protein" evidence="6">
    <location>
        <begin position="21"/>
        <end position="661"/>
    </location>
</feature>
<dbReference type="InterPro" id="IPR006665">
    <property type="entry name" value="OmpA-like"/>
</dbReference>
<dbReference type="PROSITE" id="PS50005">
    <property type="entry name" value="TPR"/>
    <property type="match status" value="2"/>
</dbReference>
<dbReference type="InterPro" id="IPR006690">
    <property type="entry name" value="OMPA-like_CS"/>
</dbReference>
<dbReference type="InterPro" id="IPR011659">
    <property type="entry name" value="WD40"/>
</dbReference>
<dbReference type="Pfam" id="PF07676">
    <property type="entry name" value="PD40"/>
    <property type="match status" value="3"/>
</dbReference>
<keyword evidence="9" id="KW-1185">Reference proteome</keyword>
<dbReference type="PROSITE" id="PS01068">
    <property type="entry name" value="OMPA_1"/>
    <property type="match status" value="1"/>
</dbReference>
<dbReference type="SUPFAM" id="SSF48452">
    <property type="entry name" value="TPR-like"/>
    <property type="match status" value="1"/>
</dbReference>
<feature type="repeat" description="TPR" evidence="4">
    <location>
        <begin position="28"/>
        <end position="61"/>
    </location>
</feature>
<dbReference type="Proteomes" id="UP000223913">
    <property type="component" value="Unassembled WGS sequence"/>
</dbReference>
<accession>A0A2D0MYA6</accession>
<sequence>MTRYLLVFLVFNLFTTLTSAQQTMRERADNFYKLGEDALVKKNFRQAARQFERAIKTDTSFIAAYRLLGTSYELMNDYKSAVQYYRETLDRDSMFSRALYYQLADALYKTKRYPEAMDYFQKYYALQSYGPDRFGFNGIAEEEMEERFRKQLDGNLKAVQVAMDSIKFMQVAEIVNLGSGVNSTDEEVFPALTTNRDYLYYTRFKEGTNSNDDLLISQYSEKTERWGEGRSMQKFNTRNPEGYSSLMRDSRSMYLTVCGREGVAGSCDIWQAVVKGDKIDRIQPIEGLVNSDYWDGQASVSCDGQTLFFASQRPGGVGGADIWMSERMENGYWGRPVNLGNKINTDGHEQAPYITDDGKTLYFASSGHPGMGEEDIFMSWKDHNTGQWSIPINLGPPINTGFRETGFFLSASGKSGYFSSDRSGGLGGLDIYRFELNEKLSSDTMTFVEGFVLDSIMMTPIPGATVQLGERPPVVADEDGRFFICAYANEWIDMAVTDQENYHPYRAHTLIPTWEKDSYYDIDLRLKPKRDLARKSPLPVPPADSTEMKKKKEEKVYEHTVFFGFDNFDLTSEELNKLGDFVLKFSDKEIVKSEVFGYADNIGTDIYNLRLSEERAKGVAMYLVKNGITIDQIYMEGKGELDNENPKSRNRRVEIRVVIFE</sequence>
<dbReference type="Gene3D" id="3.30.1330.60">
    <property type="entry name" value="OmpA-like domain"/>
    <property type="match status" value="1"/>
</dbReference>
<dbReference type="Gene3D" id="1.25.40.10">
    <property type="entry name" value="Tetratricopeptide repeat domain"/>
    <property type="match status" value="1"/>
</dbReference>
<gene>
    <name evidence="8" type="ORF">CRP01_38440</name>
</gene>
<feature type="domain" description="OmpA-like" evidence="7">
    <location>
        <begin position="550"/>
        <end position="661"/>
    </location>
</feature>
<dbReference type="CDD" id="cd07185">
    <property type="entry name" value="OmpA_C-like"/>
    <property type="match status" value="1"/>
</dbReference>
<dbReference type="GO" id="GO:0009279">
    <property type="term" value="C:cell outer membrane"/>
    <property type="evidence" value="ECO:0007669"/>
    <property type="project" value="UniProtKB-SubCell"/>
</dbReference>
<evidence type="ECO:0000313" key="9">
    <source>
        <dbReference type="Proteomes" id="UP000223913"/>
    </source>
</evidence>
<evidence type="ECO:0000259" key="7">
    <source>
        <dbReference type="PROSITE" id="PS51123"/>
    </source>
</evidence>
<keyword evidence="4" id="KW-0802">TPR repeat</keyword>
<dbReference type="InterPro" id="IPR036737">
    <property type="entry name" value="OmpA-like_sf"/>
</dbReference>
<keyword evidence="2 5" id="KW-0472">Membrane</keyword>
<proteinExistence type="predicted"/>
<evidence type="ECO:0000256" key="2">
    <source>
        <dbReference type="ARBA" id="ARBA00023136"/>
    </source>
</evidence>
<dbReference type="PANTHER" id="PTHR30329:SF21">
    <property type="entry name" value="LIPOPROTEIN YIAD-RELATED"/>
    <property type="match status" value="1"/>
</dbReference>
<dbReference type="Gene3D" id="2.120.10.30">
    <property type="entry name" value="TolB, C-terminal domain"/>
    <property type="match status" value="1"/>
</dbReference>
<dbReference type="InterPro" id="IPR006664">
    <property type="entry name" value="OMP_bac"/>
</dbReference>
<dbReference type="AlphaFoldDB" id="A0A2D0MYA6"/>
<evidence type="ECO:0000313" key="8">
    <source>
        <dbReference type="EMBL" id="PHN01160.1"/>
    </source>
</evidence>
<organism evidence="8 9">
    <name type="scientific">Flavilitoribacter nigricans (strain ATCC 23147 / DSM 23189 / NBRC 102662 / NCIMB 1420 / SS-2)</name>
    <name type="common">Lewinella nigricans</name>
    <dbReference type="NCBI Taxonomy" id="1122177"/>
    <lineage>
        <taxon>Bacteria</taxon>
        <taxon>Pseudomonadati</taxon>
        <taxon>Bacteroidota</taxon>
        <taxon>Saprospiria</taxon>
        <taxon>Saprospirales</taxon>
        <taxon>Lewinellaceae</taxon>
        <taxon>Flavilitoribacter</taxon>
    </lineage>
</organism>
<evidence type="ECO:0000256" key="3">
    <source>
        <dbReference type="ARBA" id="ARBA00023237"/>
    </source>
</evidence>
<dbReference type="InterPro" id="IPR011042">
    <property type="entry name" value="6-blade_b-propeller_TolB-like"/>
</dbReference>
<name>A0A2D0MYA6_FLAN2</name>
<dbReference type="SUPFAM" id="SSF103088">
    <property type="entry name" value="OmpA-like"/>
    <property type="match status" value="1"/>
</dbReference>
<dbReference type="EMBL" id="PDUD01000061">
    <property type="protein sequence ID" value="PHN01160.1"/>
    <property type="molecule type" value="Genomic_DNA"/>
</dbReference>
<keyword evidence="3" id="KW-0998">Cell outer membrane</keyword>
<protein>
    <recommendedName>
        <fullName evidence="7">OmpA-like domain-containing protein</fullName>
    </recommendedName>
</protein>
<dbReference type="SUPFAM" id="SSF82171">
    <property type="entry name" value="DPP6 N-terminal domain-like"/>
    <property type="match status" value="1"/>
</dbReference>
<evidence type="ECO:0000256" key="1">
    <source>
        <dbReference type="ARBA" id="ARBA00004442"/>
    </source>
</evidence>
<dbReference type="Pfam" id="PF13432">
    <property type="entry name" value="TPR_16"/>
    <property type="match status" value="1"/>
</dbReference>
<dbReference type="RefSeq" id="WP_099155420.1">
    <property type="nucleotide sequence ID" value="NZ_PDUD01000061.1"/>
</dbReference>
<evidence type="ECO:0000256" key="5">
    <source>
        <dbReference type="PROSITE-ProRule" id="PRU00473"/>
    </source>
</evidence>
<dbReference type="OrthoDB" id="9809364at2"/>
<feature type="repeat" description="TPR" evidence="4">
    <location>
        <begin position="62"/>
        <end position="95"/>
    </location>
</feature>
<dbReference type="InterPro" id="IPR050330">
    <property type="entry name" value="Bact_OuterMem_StrucFunc"/>
</dbReference>
<dbReference type="PRINTS" id="PR01021">
    <property type="entry name" value="OMPADOMAIN"/>
</dbReference>
<comment type="subcellular location">
    <subcellularLocation>
        <location evidence="1">Cell outer membrane</location>
    </subcellularLocation>
</comment>
<reference evidence="8 9" key="1">
    <citation type="submission" date="2017-10" db="EMBL/GenBank/DDBJ databases">
        <title>The draft genome sequence of Lewinella nigricans NBRC 102662.</title>
        <authorList>
            <person name="Wang K."/>
        </authorList>
    </citation>
    <scope>NUCLEOTIDE SEQUENCE [LARGE SCALE GENOMIC DNA]</scope>
    <source>
        <strain evidence="8 9">NBRC 102662</strain>
    </source>
</reference>
<feature type="signal peptide" evidence="6">
    <location>
        <begin position="1"/>
        <end position="20"/>
    </location>
</feature>
<dbReference type="InterPro" id="IPR011990">
    <property type="entry name" value="TPR-like_helical_dom_sf"/>
</dbReference>
<evidence type="ECO:0000256" key="4">
    <source>
        <dbReference type="PROSITE-ProRule" id="PRU00339"/>
    </source>
</evidence>
<dbReference type="InterPro" id="IPR019734">
    <property type="entry name" value="TPR_rpt"/>
</dbReference>
<dbReference type="PROSITE" id="PS51123">
    <property type="entry name" value="OMPA_2"/>
    <property type="match status" value="1"/>
</dbReference>
<comment type="caution">
    <text evidence="8">The sequence shown here is derived from an EMBL/GenBank/DDBJ whole genome shotgun (WGS) entry which is preliminary data.</text>
</comment>
<dbReference type="Pfam" id="PF00691">
    <property type="entry name" value="OmpA"/>
    <property type="match status" value="1"/>
</dbReference>